<accession>A0ABS8SNM2</accession>
<dbReference type="Gene3D" id="1.20.1280.50">
    <property type="match status" value="1"/>
</dbReference>
<dbReference type="PANTHER" id="PTHR47712:SF3">
    <property type="entry name" value="F-BOX DOMAIN-CONTAINING PROTEIN"/>
    <property type="match status" value="1"/>
</dbReference>
<dbReference type="InterPro" id="IPR036047">
    <property type="entry name" value="F-box-like_dom_sf"/>
</dbReference>
<dbReference type="PROSITE" id="PS50181">
    <property type="entry name" value="FBOX"/>
    <property type="match status" value="1"/>
</dbReference>
<evidence type="ECO:0000313" key="2">
    <source>
        <dbReference type="EMBL" id="MCD7460446.1"/>
    </source>
</evidence>
<sequence length="113" mass="13208">MRQELENEDNREASSVPVDLILPDDLLERILAYLPIASIFRASCVCKRWYEIVKSRRFLWNFSQVLSQKPWYFMFTSSEEPVGYAYDPSLRNGMALELLAFRHPIGSLPLHVD</sequence>
<dbReference type="SUPFAM" id="SSF81383">
    <property type="entry name" value="F-box domain"/>
    <property type="match status" value="1"/>
</dbReference>
<feature type="domain" description="F-box" evidence="1">
    <location>
        <begin position="22"/>
        <end position="63"/>
    </location>
</feature>
<reference evidence="2 3" key="1">
    <citation type="journal article" date="2021" name="BMC Genomics">
        <title>Datura genome reveals duplications of psychoactive alkaloid biosynthetic genes and high mutation rate following tissue culture.</title>
        <authorList>
            <person name="Rajewski A."/>
            <person name="Carter-House D."/>
            <person name="Stajich J."/>
            <person name="Litt A."/>
        </authorList>
    </citation>
    <scope>NUCLEOTIDE SEQUENCE [LARGE SCALE GENOMIC DNA]</scope>
    <source>
        <strain evidence="2">AR-01</strain>
    </source>
</reference>
<dbReference type="Proteomes" id="UP000823775">
    <property type="component" value="Unassembled WGS sequence"/>
</dbReference>
<organism evidence="2 3">
    <name type="scientific">Datura stramonium</name>
    <name type="common">Jimsonweed</name>
    <name type="synonym">Common thornapple</name>
    <dbReference type="NCBI Taxonomy" id="4076"/>
    <lineage>
        <taxon>Eukaryota</taxon>
        <taxon>Viridiplantae</taxon>
        <taxon>Streptophyta</taxon>
        <taxon>Embryophyta</taxon>
        <taxon>Tracheophyta</taxon>
        <taxon>Spermatophyta</taxon>
        <taxon>Magnoliopsida</taxon>
        <taxon>eudicotyledons</taxon>
        <taxon>Gunneridae</taxon>
        <taxon>Pentapetalae</taxon>
        <taxon>asterids</taxon>
        <taxon>lamiids</taxon>
        <taxon>Solanales</taxon>
        <taxon>Solanaceae</taxon>
        <taxon>Solanoideae</taxon>
        <taxon>Datureae</taxon>
        <taxon>Datura</taxon>
    </lineage>
</organism>
<dbReference type="PANTHER" id="PTHR47712">
    <property type="entry name" value="OS09G0555300 PROTEIN"/>
    <property type="match status" value="1"/>
</dbReference>
<dbReference type="EMBL" id="JACEIK010000654">
    <property type="protein sequence ID" value="MCD7460446.1"/>
    <property type="molecule type" value="Genomic_DNA"/>
</dbReference>
<comment type="caution">
    <text evidence="2">The sequence shown here is derived from an EMBL/GenBank/DDBJ whole genome shotgun (WGS) entry which is preliminary data.</text>
</comment>
<protein>
    <recommendedName>
        <fullName evidence="1">F-box domain-containing protein</fullName>
    </recommendedName>
</protein>
<dbReference type="Pfam" id="PF00646">
    <property type="entry name" value="F-box"/>
    <property type="match status" value="1"/>
</dbReference>
<evidence type="ECO:0000259" key="1">
    <source>
        <dbReference type="PROSITE" id="PS50181"/>
    </source>
</evidence>
<dbReference type="InterPro" id="IPR001810">
    <property type="entry name" value="F-box_dom"/>
</dbReference>
<gene>
    <name evidence="2" type="ORF">HAX54_043577</name>
</gene>
<proteinExistence type="predicted"/>
<dbReference type="SMART" id="SM00256">
    <property type="entry name" value="FBOX"/>
    <property type="match status" value="1"/>
</dbReference>
<dbReference type="CDD" id="cd22157">
    <property type="entry name" value="F-box_AtFBW1-like"/>
    <property type="match status" value="1"/>
</dbReference>
<keyword evidence="3" id="KW-1185">Reference proteome</keyword>
<name>A0ABS8SNM2_DATST</name>
<evidence type="ECO:0000313" key="3">
    <source>
        <dbReference type="Proteomes" id="UP000823775"/>
    </source>
</evidence>